<evidence type="ECO:0000256" key="5">
    <source>
        <dbReference type="ARBA" id="ARBA00023150"/>
    </source>
</evidence>
<gene>
    <name evidence="9" type="primary">glp</name>
    <name evidence="9" type="ORF">ABDK96_01685</name>
</gene>
<dbReference type="InterPro" id="IPR001453">
    <property type="entry name" value="MoaB/Mog_dom"/>
</dbReference>
<dbReference type="SUPFAM" id="SSF63882">
    <property type="entry name" value="MoeA N-terminal region -like"/>
    <property type="match status" value="1"/>
</dbReference>
<comment type="caution">
    <text evidence="9">The sequence shown here is derived from an EMBL/GenBank/DDBJ whole genome shotgun (WGS) entry which is preliminary data.</text>
</comment>
<sequence>MAEFRYRSVEEHRRRVLGLVPLLPAEDLPLAEAHGRTLAADAVATLDLPPWDNSAMDGYAVRSADTRDATAPSPVRLAVVGELPAGTGADPALAPGQAAAIMTGAPLPGDADAVVPVEDTAGWDPSAPTAGTATPASVGLVSPARPGSHIRRRGEDVRAGQVVATAGQPLAPQRLAALAAAGISRVSTRRVPRVVVVATGSELVAPGQPVRRGQIPDSNSLMLAALVRASGGEVVHRTRVSDDPAELRAVLARTADSSDAVILTGGASVGAHDVARLVLAPESGGGVPLEAADGTGAAAEHDAGRGVPLEPAVRFERVSVQPGKPQGFGLLPDGRPVWSLPGNPVSAWVSYLVFVEAGLLGMQGRAATTPRWYPATTVEGWRSPPRREQYVPARVVSGPGEPLRVAQATERGSGSHLAGRLARATGLVRVPAHTDEVSPGDTVHYRPLEA</sequence>
<evidence type="ECO:0000259" key="8">
    <source>
        <dbReference type="SMART" id="SM00852"/>
    </source>
</evidence>
<dbReference type="Gene3D" id="2.40.340.10">
    <property type="entry name" value="MoeA, C-terminal, domain IV"/>
    <property type="match status" value="1"/>
</dbReference>
<dbReference type="InterPro" id="IPR036425">
    <property type="entry name" value="MoaB/Mog-like_dom_sf"/>
</dbReference>
<evidence type="ECO:0000313" key="10">
    <source>
        <dbReference type="Proteomes" id="UP001484097"/>
    </source>
</evidence>
<evidence type="ECO:0000256" key="4">
    <source>
        <dbReference type="ARBA" id="ARBA00022505"/>
    </source>
</evidence>
<evidence type="ECO:0000256" key="7">
    <source>
        <dbReference type="RuleBase" id="RU365090"/>
    </source>
</evidence>
<dbReference type="Pfam" id="PF00994">
    <property type="entry name" value="MoCF_biosynth"/>
    <property type="match status" value="1"/>
</dbReference>
<keyword evidence="7" id="KW-0460">Magnesium</keyword>
<protein>
    <recommendedName>
        <fullName evidence="7">Molybdopterin molybdenumtransferase</fullName>
        <ecNumber evidence="7">2.10.1.1</ecNumber>
    </recommendedName>
</protein>
<keyword evidence="10" id="KW-1185">Reference proteome</keyword>
<name>A0ABV0IE12_9MICC</name>
<dbReference type="SUPFAM" id="SSF53218">
    <property type="entry name" value="Molybdenum cofactor biosynthesis proteins"/>
    <property type="match status" value="1"/>
</dbReference>
<dbReference type="Proteomes" id="UP001484097">
    <property type="component" value="Unassembled WGS sequence"/>
</dbReference>
<evidence type="ECO:0000256" key="6">
    <source>
        <dbReference type="ARBA" id="ARBA00047317"/>
    </source>
</evidence>
<dbReference type="EC" id="2.10.1.1" evidence="7"/>
<dbReference type="Gene3D" id="3.40.980.10">
    <property type="entry name" value="MoaB/Mog-like domain"/>
    <property type="match status" value="1"/>
</dbReference>
<dbReference type="RefSeq" id="WP_309809212.1">
    <property type="nucleotide sequence ID" value="NZ_JBDXMX010000001.1"/>
</dbReference>
<dbReference type="SMART" id="SM00852">
    <property type="entry name" value="MoCF_biosynth"/>
    <property type="match status" value="1"/>
</dbReference>
<keyword evidence="4 7" id="KW-0500">Molybdenum</keyword>
<dbReference type="Pfam" id="PF03454">
    <property type="entry name" value="MoeA_C"/>
    <property type="match status" value="1"/>
</dbReference>
<comment type="function">
    <text evidence="1 7">Catalyzes the insertion of molybdate into adenylated molybdopterin with the concomitant release of AMP.</text>
</comment>
<keyword evidence="5 7" id="KW-0501">Molybdenum cofactor biosynthesis</keyword>
<dbReference type="InterPro" id="IPR005111">
    <property type="entry name" value="MoeA_C_domain_IV"/>
</dbReference>
<dbReference type="PANTHER" id="PTHR10192">
    <property type="entry name" value="MOLYBDOPTERIN BIOSYNTHESIS PROTEIN"/>
    <property type="match status" value="1"/>
</dbReference>
<dbReference type="Gene3D" id="3.90.105.10">
    <property type="entry name" value="Molybdopterin biosynthesis moea protein, domain 2"/>
    <property type="match status" value="1"/>
</dbReference>
<dbReference type="CDD" id="cd00887">
    <property type="entry name" value="MoeA"/>
    <property type="match status" value="1"/>
</dbReference>
<dbReference type="InterPro" id="IPR036135">
    <property type="entry name" value="MoeA_linker/N_sf"/>
</dbReference>
<feature type="domain" description="MoaB/Mog" evidence="8">
    <location>
        <begin position="195"/>
        <end position="361"/>
    </location>
</feature>
<reference evidence="9 10" key="1">
    <citation type="submission" date="2024-05" db="EMBL/GenBank/DDBJ databases">
        <authorList>
            <person name="Yi C."/>
        </authorList>
    </citation>
    <scope>NUCLEOTIDE SEQUENCE [LARGE SCALE GENOMIC DNA]</scope>
    <source>
        <strain evidence="9 10">XS13</strain>
    </source>
</reference>
<dbReference type="InterPro" id="IPR005110">
    <property type="entry name" value="MoeA_linker/N"/>
</dbReference>
<dbReference type="SUPFAM" id="SSF63867">
    <property type="entry name" value="MoeA C-terminal domain-like"/>
    <property type="match status" value="1"/>
</dbReference>
<dbReference type="Gene3D" id="2.170.190.11">
    <property type="entry name" value="Molybdopterin biosynthesis moea protein, domain 3"/>
    <property type="match status" value="1"/>
</dbReference>
<dbReference type="InterPro" id="IPR038987">
    <property type="entry name" value="MoeA-like"/>
</dbReference>
<proteinExistence type="inferred from homology"/>
<dbReference type="InterPro" id="IPR036688">
    <property type="entry name" value="MoeA_C_domain_IV_sf"/>
</dbReference>
<comment type="cofactor">
    <cofactor evidence="7">
        <name>Mg(2+)</name>
        <dbReference type="ChEBI" id="CHEBI:18420"/>
    </cofactor>
</comment>
<organism evidence="9 10">
    <name type="scientific">Citricoccus nitrophenolicus</name>
    <dbReference type="NCBI Taxonomy" id="863575"/>
    <lineage>
        <taxon>Bacteria</taxon>
        <taxon>Bacillati</taxon>
        <taxon>Actinomycetota</taxon>
        <taxon>Actinomycetes</taxon>
        <taxon>Micrococcales</taxon>
        <taxon>Micrococcaceae</taxon>
        <taxon>Citricoccus</taxon>
    </lineage>
</organism>
<evidence type="ECO:0000256" key="3">
    <source>
        <dbReference type="ARBA" id="ARBA00010763"/>
    </source>
</evidence>
<dbReference type="NCBIfam" id="NF045515">
    <property type="entry name" value="Glp_gephyrin"/>
    <property type="match status" value="1"/>
</dbReference>
<comment type="pathway">
    <text evidence="2 7">Cofactor biosynthesis; molybdopterin biosynthesis.</text>
</comment>
<accession>A0ABV0IE12</accession>
<keyword evidence="7" id="KW-0808">Transferase</keyword>
<dbReference type="PANTHER" id="PTHR10192:SF5">
    <property type="entry name" value="GEPHYRIN"/>
    <property type="match status" value="1"/>
</dbReference>
<evidence type="ECO:0000313" key="9">
    <source>
        <dbReference type="EMBL" id="MEO9246390.1"/>
    </source>
</evidence>
<comment type="catalytic activity">
    <reaction evidence="6">
        <text>adenylyl-molybdopterin + molybdate = Mo-molybdopterin + AMP + H(+)</text>
        <dbReference type="Rhea" id="RHEA:35047"/>
        <dbReference type="ChEBI" id="CHEBI:15378"/>
        <dbReference type="ChEBI" id="CHEBI:36264"/>
        <dbReference type="ChEBI" id="CHEBI:62727"/>
        <dbReference type="ChEBI" id="CHEBI:71302"/>
        <dbReference type="ChEBI" id="CHEBI:456215"/>
        <dbReference type="EC" id="2.10.1.1"/>
    </reaction>
</comment>
<evidence type="ECO:0000256" key="2">
    <source>
        <dbReference type="ARBA" id="ARBA00005046"/>
    </source>
</evidence>
<evidence type="ECO:0000256" key="1">
    <source>
        <dbReference type="ARBA" id="ARBA00002901"/>
    </source>
</evidence>
<keyword evidence="7" id="KW-0479">Metal-binding</keyword>
<dbReference type="Pfam" id="PF03453">
    <property type="entry name" value="MoeA_N"/>
    <property type="match status" value="1"/>
</dbReference>
<comment type="similarity">
    <text evidence="3 7">Belongs to the MoeA family.</text>
</comment>
<dbReference type="EMBL" id="JBDXMX010000001">
    <property type="protein sequence ID" value="MEO9246390.1"/>
    <property type="molecule type" value="Genomic_DNA"/>
</dbReference>